<proteinExistence type="predicted"/>
<feature type="chain" id="PRO_5042020228" description="Secreted protein" evidence="1">
    <location>
        <begin position="21"/>
        <end position="90"/>
    </location>
</feature>
<reference evidence="2" key="1">
    <citation type="journal article" date="2023" name="Science">
        <title>Genome structures resolve the early diversification of teleost fishes.</title>
        <authorList>
            <person name="Parey E."/>
            <person name="Louis A."/>
            <person name="Montfort J."/>
            <person name="Bouchez O."/>
            <person name="Roques C."/>
            <person name="Iampietro C."/>
            <person name="Lluch J."/>
            <person name="Castinel A."/>
            <person name="Donnadieu C."/>
            <person name="Desvignes T."/>
            <person name="Floi Bucao C."/>
            <person name="Jouanno E."/>
            <person name="Wen M."/>
            <person name="Mejri S."/>
            <person name="Dirks R."/>
            <person name="Jansen H."/>
            <person name="Henkel C."/>
            <person name="Chen W.J."/>
            <person name="Zahm M."/>
            <person name="Cabau C."/>
            <person name="Klopp C."/>
            <person name="Thompson A.W."/>
            <person name="Robinson-Rechavi M."/>
            <person name="Braasch I."/>
            <person name="Lecointre G."/>
            <person name="Bobe J."/>
            <person name="Postlethwait J.H."/>
            <person name="Berthelot C."/>
            <person name="Roest Crollius H."/>
            <person name="Guiguen Y."/>
        </authorList>
    </citation>
    <scope>NUCLEOTIDE SEQUENCE</scope>
    <source>
        <strain evidence="2">NC1722</strain>
    </source>
</reference>
<feature type="signal peptide" evidence="1">
    <location>
        <begin position="1"/>
        <end position="20"/>
    </location>
</feature>
<evidence type="ECO:0008006" key="4">
    <source>
        <dbReference type="Google" id="ProtNLM"/>
    </source>
</evidence>
<accession>A0AAD7T4L3</accession>
<keyword evidence="3" id="KW-1185">Reference proteome</keyword>
<keyword evidence="1" id="KW-0732">Signal</keyword>
<dbReference type="Proteomes" id="UP001221898">
    <property type="component" value="Unassembled WGS sequence"/>
</dbReference>
<organism evidence="2 3">
    <name type="scientific">Aldrovandia affinis</name>
    <dbReference type="NCBI Taxonomy" id="143900"/>
    <lineage>
        <taxon>Eukaryota</taxon>
        <taxon>Metazoa</taxon>
        <taxon>Chordata</taxon>
        <taxon>Craniata</taxon>
        <taxon>Vertebrata</taxon>
        <taxon>Euteleostomi</taxon>
        <taxon>Actinopterygii</taxon>
        <taxon>Neopterygii</taxon>
        <taxon>Teleostei</taxon>
        <taxon>Notacanthiformes</taxon>
        <taxon>Halosauridae</taxon>
        <taxon>Aldrovandia</taxon>
    </lineage>
</organism>
<gene>
    <name evidence="2" type="ORF">AAFF_G00093570</name>
</gene>
<evidence type="ECO:0000256" key="1">
    <source>
        <dbReference type="SAM" id="SignalP"/>
    </source>
</evidence>
<sequence length="90" mass="9209">MKAFVDYCLVWLLCLGQLLSFRAVISSVKTALQSSSTSGSVLASPAGEGTAARLPGCVTSGSSQRAPTQAACSLRAATGHMLPLSRHAEA</sequence>
<dbReference type="EMBL" id="JAINUG010000016">
    <property type="protein sequence ID" value="KAJ8413361.1"/>
    <property type="molecule type" value="Genomic_DNA"/>
</dbReference>
<comment type="caution">
    <text evidence="2">The sequence shown here is derived from an EMBL/GenBank/DDBJ whole genome shotgun (WGS) entry which is preliminary data.</text>
</comment>
<evidence type="ECO:0000313" key="2">
    <source>
        <dbReference type="EMBL" id="KAJ8413361.1"/>
    </source>
</evidence>
<name>A0AAD7T4L3_9TELE</name>
<protein>
    <recommendedName>
        <fullName evidence="4">Secreted protein</fullName>
    </recommendedName>
</protein>
<dbReference type="AlphaFoldDB" id="A0AAD7T4L3"/>
<evidence type="ECO:0000313" key="3">
    <source>
        <dbReference type="Proteomes" id="UP001221898"/>
    </source>
</evidence>